<dbReference type="InterPro" id="IPR042490">
    <property type="entry name" value="Thio_Ohase/BAAT_N"/>
</dbReference>
<evidence type="ECO:0000256" key="1">
    <source>
        <dbReference type="ARBA" id="ARBA00006538"/>
    </source>
</evidence>
<name>A0ABN8PAW2_9CNID</name>
<evidence type="ECO:0000313" key="5">
    <source>
        <dbReference type="Proteomes" id="UP001159405"/>
    </source>
</evidence>
<dbReference type="Pfam" id="PF04775">
    <property type="entry name" value="Bile_Hydr_Trans"/>
    <property type="match status" value="1"/>
</dbReference>
<dbReference type="PANTHER" id="PTHR10824:SF4">
    <property type="entry name" value="ACYL-COENZYME A THIOESTERASE 1-LIKE"/>
    <property type="match status" value="1"/>
</dbReference>
<comment type="caution">
    <text evidence="4">The sequence shown here is derived from an EMBL/GenBank/DDBJ whole genome shotgun (WGS) entry which is preliminary data.</text>
</comment>
<dbReference type="Gene3D" id="2.60.40.2240">
    <property type="entry name" value="Acyl-CoA thioester hydrolase/BAAT N-terminal domain"/>
    <property type="match status" value="1"/>
</dbReference>
<dbReference type="PIRSF" id="PIRSF016521">
    <property type="entry name" value="Acyl-CoA_hydro"/>
    <property type="match status" value="1"/>
</dbReference>
<dbReference type="SUPFAM" id="SSF53474">
    <property type="entry name" value="alpha/beta-Hydrolases"/>
    <property type="match status" value="1"/>
</dbReference>
<keyword evidence="5" id="KW-1185">Reference proteome</keyword>
<dbReference type="PANTHER" id="PTHR10824">
    <property type="entry name" value="ACYL-COENZYME A THIOESTERASE-RELATED"/>
    <property type="match status" value="1"/>
</dbReference>
<dbReference type="InterPro" id="IPR016662">
    <property type="entry name" value="Acyl-CoA_thioEstase_long-chain"/>
</dbReference>
<protein>
    <submittedName>
        <fullName evidence="4">Uncharacterized protein</fullName>
    </submittedName>
</protein>
<gene>
    <name evidence="4" type="ORF">PLOB_00038298</name>
</gene>
<accession>A0ABN8PAW2</accession>
<evidence type="ECO:0000313" key="4">
    <source>
        <dbReference type="EMBL" id="CAH3136139.1"/>
    </source>
</evidence>
<dbReference type="InterPro" id="IPR006862">
    <property type="entry name" value="Thio_Ohase/aa_AcTrfase"/>
</dbReference>
<organism evidence="4 5">
    <name type="scientific">Porites lobata</name>
    <dbReference type="NCBI Taxonomy" id="104759"/>
    <lineage>
        <taxon>Eukaryota</taxon>
        <taxon>Metazoa</taxon>
        <taxon>Cnidaria</taxon>
        <taxon>Anthozoa</taxon>
        <taxon>Hexacorallia</taxon>
        <taxon>Scleractinia</taxon>
        <taxon>Fungiina</taxon>
        <taxon>Poritidae</taxon>
        <taxon>Porites</taxon>
    </lineage>
</organism>
<dbReference type="Proteomes" id="UP001159405">
    <property type="component" value="Unassembled WGS sequence"/>
</dbReference>
<sequence length="437" mass="47955">MAVKICVSPRSSLMDRLVKICVSGLQAGQQVTLHSSVVGDANEVFESSAHYVANEQGNVDNSCDTSHGGSYTGIEQMGFLWSMIQAPGQRKGLRLMKKDVTKPYTIQLNCFDGHLAPDEGFVNSLTKNSLKPLTSTTMQKWYMSERVKRVEVREGRVRGTLFIPPGNGPFPGVIDLFGTAGGLNEFKASLLASHGFTVLSLAYFGFDDLPKMLPYCEMEYFEEAADWLVKHPAVIPSGIGVMGVSKGAEITLMMAIHCKDIIKAIVPISSSYIISAVPFKHKGKLSGSYYDTSQVMVNEDGACIFKYCIPVRGLEKVNPPVVIPVEEINCPMLLVCGEDDESASASGMAQEILSRMNLHSKGDLCSIVSYPGTGHLIEPPFSPHCYASYHKTFKINFAWGGNSKDHSRAQEDSWRKILEFFSKNLQKSNSQTLSSHL</sequence>
<comment type="similarity">
    <text evidence="1">Belongs to the C/M/P thioester hydrolase family.</text>
</comment>
<feature type="domain" description="BAAT/Acyl-CoA thioester hydrolase C-terminal" evidence="3">
    <location>
        <begin position="217"/>
        <end position="426"/>
    </location>
</feature>
<dbReference type="EMBL" id="CALNXK010000057">
    <property type="protein sequence ID" value="CAH3136139.1"/>
    <property type="molecule type" value="Genomic_DNA"/>
</dbReference>
<dbReference type="Gene3D" id="3.40.50.1820">
    <property type="entry name" value="alpha/beta hydrolase"/>
    <property type="match status" value="1"/>
</dbReference>
<dbReference type="Pfam" id="PF08840">
    <property type="entry name" value="BAAT_C"/>
    <property type="match status" value="1"/>
</dbReference>
<evidence type="ECO:0000259" key="3">
    <source>
        <dbReference type="Pfam" id="PF08840"/>
    </source>
</evidence>
<reference evidence="4 5" key="1">
    <citation type="submission" date="2022-05" db="EMBL/GenBank/DDBJ databases">
        <authorList>
            <consortium name="Genoscope - CEA"/>
            <person name="William W."/>
        </authorList>
    </citation>
    <scope>NUCLEOTIDE SEQUENCE [LARGE SCALE GENOMIC DNA]</scope>
</reference>
<dbReference type="InterPro" id="IPR014940">
    <property type="entry name" value="BAAT_C"/>
</dbReference>
<evidence type="ECO:0000259" key="2">
    <source>
        <dbReference type="Pfam" id="PF04775"/>
    </source>
</evidence>
<proteinExistence type="inferred from homology"/>
<feature type="domain" description="Acyl-CoA thioester hydrolase/bile acid-CoA amino acid N-acetyltransferase" evidence="2">
    <location>
        <begin position="15"/>
        <end position="154"/>
    </location>
</feature>
<dbReference type="InterPro" id="IPR029058">
    <property type="entry name" value="AB_hydrolase_fold"/>
</dbReference>